<keyword evidence="2" id="KW-1185">Reference proteome</keyword>
<protein>
    <submittedName>
        <fullName evidence="1">Uncharacterized protein</fullName>
    </submittedName>
</protein>
<dbReference type="InParanoid" id="G4TP49"/>
<dbReference type="EMBL" id="CAFZ01000201">
    <property type="protein sequence ID" value="CCA73092.1"/>
    <property type="molecule type" value="Genomic_DNA"/>
</dbReference>
<organism evidence="1 2">
    <name type="scientific">Serendipita indica (strain DSM 11827)</name>
    <name type="common">Root endophyte fungus</name>
    <name type="synonym">Piriformospora indica</name>
    <dbReference type="NCBI Taxonomy" id="1109443"/>
    <lineage>
        <taxon>Eukaryota</taxon>
        <taxon>Fungi</taxon>
        <taxon>Dikarya</taxon>
        <taxon>Basidiomycota</taxon>
        <taxon>Agaricomycotina</taxon>
        <taxon>Agaricomycetes</taxon>
        <taxon>Sebacinales</taxon>
        <taxon>Serendipitaceae</taxon>
        <taxon>Serendipita</taxon>
    </lineage>
</organism>
<reference evidence="1 2" key="1">
    <citation type="journal article" date="2011" name="PLoS Pathog.">
        <title>Endophytic Life Strategies Decoded by Genome and Transcriptome Analyses of the Mutualistic Root Symbiont Piriformospora indica.</title>
        <authorList>
            <person name="Zuccaro A."/>
            <person name="Lahrmann U."/>
            <person name="Guldener U."/>
            <person name="Langen G."/>
            <person name="Pfiffi S."/>
            <person name="Biedenkopf D."/>
            <person name="Wong P."/>
            <person name="Samans B."/>
            <person name="Grimm C."/>
            <person name="Basiewicz M."/>
            <person name="Murat C."/>
            <person name="Martin F."/>
            <person name="Kogel K.H."/>
        </authorList>
    </citation>
    <scope>NUCLEOTIDE SEQUENCE [LARGE SCALE GENOMIC DNA]</scope>
    <source>
        <strain evidence="1 2">DSM 11827</strain>
    </source>
</reference>
<name>G4TP49_SERID</name>
<proteinExistence type="predicted"/>
<dbReference type="HOGENOM" id="CLU_624322_0_0_1"/>
<accession>G4TP49</accession>
<dbReference type="OrthoDB" id="3251745at2759"/>
<gene>
    <name evidence="1" type="ORF">PIIN_07046</name>
</gene>
<evidence type="ECO:0000313" key="2">
    <source>
        <dbReference type="Proteomes" id="UP000007148"/>
    </source>
</evidence>
<evidence type="ECO:0000313" key="1">
    <source>
        <dbReference type="EMBL" id="CCA73092.1"/>
    </source>
</evidence>
<sequence length="439" mass="51430">MAPNLDQDVIHIILHFLWNLHSTSWDSEFRPQHFRRFFIAYSLISQDWTLPAQRYIYRSAHLHWNDQFNSFRAGLSSVTRGQSLRTFVRVLDISISNSQLGIPLRKLDKLLRETPYLVELRLRIGAEINTLFARKVQAQRLCDAFAALRPTLRAFQIELTGNFTRTRVLKEFHTLVELGSLDFVTIAIAAEHNVWIPEKLFAETEWNTHVEEWTTMSWPIETNAQSLSMKRVLFAPPAGADCLVEPEVLRLNSQHISKEITGLFGSHLKEFLCQPPSQRDPWPESLHNLLEASPNLERIILLQVENGKWSRKKKRVPVTRMHVVEREDWITDEEATCVQAGEETDDPTADIKHKLLQRASHVVTFKQEPPETCKDKLTTVYRRPAVFDERWLDHAMTGVEMEREPQEFYGCYSWKWDKRQPEYRRYFFALRKPPIAMTP</sequence>
<dbReference type="Proteomes" id="UP000007148">
    <property type="component" value="Unassembled WGS sequence"/>
</dbReference>
<dbReference type="AlphaFoldDB" id="G4TP49"/>
<comment type="caution">
    <text evidence="1">The sequence shown here is derived from an EMBL/GenBank/DDBJ whole genome shotgun (WGS) entry which is preliminary data.</text>
</comment>